<dbReference type="Pfam" id="PF25372">
    <property type="entry name" value="DUF7885"/>
    <property type="match status" value="1"/>
</dbReference>
<dbReference type="InterPro" id="IPR006553">
    <property type="entry name" value="Leu-rich_rpt_Cys-con_subtyp"/>
</dbReference>
<dbReference type="Proteomes" id="UP000077315">
    <property type="component" value="Unassembled WGS sequence"/>
</dbReference>
<dbReference type="Pfam" id="PF12937">
    <property type="entry name" value="F-box-like"/>
    <property type="match status" value="1"/>
</dbReference>
<dbReference type="InterPro" id="IPR036047">
    <property type="entry name" value="F-box-like_dom_sf"/>
</dbReference>
<dbReference type="InParanoid" id="A0A163B998"/>
<dbReference type="OrthoDB" id="10257471at2759"/>
<dbReference type="STRING" id="763407.A0A163B998"/>
<dbReference type="VEuPathDB" id="FungiDB:PHYBLDRAFT_185395"/>
<dbReference type="EMBL" id="KV440973">
    <property type="protein sequence ID" value="OAD78931.1"/>
    <property type="molecule type" value="Genomic_DNA"/>
</dbReference>
<dbReference type="InterPro" id="IPR001810">
    <property type="entry name" value="F-box_dom"/>
</dbReference>
<proteinExistence type="predicted"/>
<dbReference type="InterPro" id="IPR032675">
    <property type="entry name" value="LRR_dom_sf"/>
</dbReference>
<evidence type="ECO:0000259" key="2">
    <source>
        <dbReference type="PROSITE" id="PS50181"/>
    </source>
</evidence>
<evidence type="ECO:0000313" key="3">
    <source>
        <dbReference type="EMBL" id="OAD78931.1"/>
    </source>
</evidence>
<feature type="region of interest" description="Disordered" evidence="1">
    <location>
        <begin position="345"/>
        <end position="364"/>
    </location>
</feature>
<dbReference type="GO" id="GO:0019005">
    <property type="term" value="C:SCF ubiquitin ligase complex"/>
    <property type="evidence" value="ECO:0007669"/>
    <property type="project" value="TreeGrafter"/>
</dbReference>
<dbReference type="PANTHER" id="PTHR13318">
    <property type="entry name" value="PARTNER OF PAIRED, ISOFORM B-RELATED"/>
    <property type="match status" value="1"/>
</dbReference>
<keyword evidence="4" id="KW-1185">Reference proteome</keyword>
<feature type="domain" description="F-box" evidence="2">
    <location>
        <begin position="1"/>
        <end position="45"/>
    </location>
</feature>
<dbReference type="GO" id="GO:0031146">
    <property type="term" value="P:SCF-dependent proteasomal ubiquitin-dependent protein catabolic process"/>
    <property type="evidence" value="ECO:0007669"/>
    <property type="project" value="TreeGrafter"/>
</dbReference>
<dbReference type="SUPFAM" id="SSF52047">
    <property type="entry name" value="RNI-like"/>
    <property type="match status" value="1"/>
</dbReference>
<accession>A0A163B998</accession>
<organism evidence="3 4">
    <name type="scientific">Phycomyces blakesleeanus (strain ATCC 8743b / DSM 1359 / FGSC 10004 / NBRC 33097 / NRRL 1555)</name>
    <dbReference type="NCBI Taxonomy" id="763407"/>
    <lineage>
        <taxon>Eukaryota</taxon>
        <taxon>Fungi</taxon>
        <taxon>Fungi incertae sedis</taxon>
        <taxon>Mucoromycota</taxon>
        <taxon>Mucoromycotina</taxon>
        <taxon>Mucoromycetes</taxon>
        <taxon>Mucorales</taxon>
        <taxon>Phycomycetaceae</taxon>
        <taxon>Phycomyces</taxon>
    </lineage>
</organism>
<dbReference type="RefSeq" id="XP_018296971.1">
    <property type="nucleotide sequence ID" value="XM_018439071.1"/>
</dbReference>
<evidence type="ECO:0000256" key="1">
    <source>
        <dbReference type="SAM" id="MobiDB-lite"/>
    </source>
</evidence>
<dbReference type="SUPFAM" id="SSF81383">
    <property type="entry name" value="F-box domain"/>
    <property type="match status" value="1"/>
</dbReference>
<gene>
    <name evidence="3" type="ORF">PHYBLDRAFT_185395</name>
</gene>
<reference evidence="4" key="1">
    <citation type="submission" date="2015-06" db="EMBL/GenBank/DDBJ databases">
        <title>Expansion of signal transduction pathways in fungi by whole-genome duplication.</title>
        <authorList>
            <consortium name="DOE Joint Genome Institute"/>
            <person name="Corrochano L.M."/>
            <person name="Kuo A."/>
            <person name="Marcet-Houben M."/>
            <person name="Polaino S."/>
            <person name="Salamov A."/>
            <person name="Villalobos J.M."/>
            <person name="Alvarez M.I."/>
            <person name="Avalos J."/>
            <person name="Benito E.P."/>
            <person name="Benoit I."/>
            <person name="Burger G."/>
            <person name="Camino L.P."/>
            <person name="Canovas D."/>
            <person name="Cerda-Olmedo E."/>
            <person name="Cheng J.-F."/>
            <person name="Dominguez A."/>
            <person name="Elias M."/>
            <person name="Eslava A.P."/>
            <person name="Glaser F."/>
            <person name="Grimwood J."/>
            <person name="Gutierrez G."/>
            <person name="Heitman J."/>
            <person name="Henrissat B."/>
            <person name="Iturriaga E.A."/>
            <person name="Lang B.F."/>
            <person name="Lavin J.L."/>
            <person name="Lee S."/>
            <person name="Li W."/>
            <person name="Lindquist E."/>
            <person name="Lopez-Garcia S."/>
            <person name="Luque E.M."/>
            <person name="Marcos A.T."/>
            <person name="Martin J."/>
            <person name="McCluskey K."/>
            <person name="Medina H.R."/>
            <person name="Miralles-Duran A."/>
            <person name="Miyazaki A."/>
            <person name="Munoz-Torres E."/>
            <person name="Oguiza J.A."/>
            <person name="Ohm R."/>
            <person name="Olmedo M."/>
            <person name="Orejas M."/>
            <person name="Ortiz-Castellanos L."/>
            <person name="Pisabarro A.G."/>
            <person name="Rodriguez-Romero J."/>
            <person name="Ruiz-Herrera J."/>
            <person name="Ruiz-Vazquez R."/>
            <person name="Sanz C."/>
            <person name="Schackwitz W."/>
            <person name="Schmutz J."/>
            <person name="Shahriari M."/>
            <person name="Shelest E."/>
            <person name="Silva-Franco F."/>
            <person name="Soanes D."/>
            <person name="Syed K."/>
            <person name="Tagua V.G."/>
            <person name="Talbot N.J."/>
            <person name="Thon M."/>
            <person name="De vries R.P."/>
            <person name="Wiebenga A."/>
            <person name="Yadav J.S."/>
            <person name="Braun E.L."/>
            <person name="Baker S."/>
            <person name="Garre V."/>
            <person name="Horwitz B."/>
            <person name="Torres-Martinez S."/>
            <person name="Idnurm A."/>
            <person name="Herrera-Estrella A."/>
            <person name="Gabaldon T."/>
            <person name="Grigoriev I.V."/>
        </authorList>
    </citation>
    <scope>NUCLEOTIDE SEQUENCE [LARGE SCALE GENOMIC DNA]</scope>
    <source>
        <strain evidence="4">NRRL 1555(-)</strain>
    </source>
</reference>
<sequence>MSLNIVPPEILVEILRFLDPSSVYSFSLVNKYLSATATPLLWHSPILHHEDQFTQFLSSLAMTTKQLGHHVRELNLDTPHCPTDEEVLFLIERMPHLESFSSADSHQLTNSSLGRLSHYCPDLQELSLCSAGISYRAMHHLGQCKSLRSLSLKNCEELVPISLLPLADCPLEYLDLSGCKWLNAEDTAYDVRAFTKLKVLGLMCCQGVTTEFIQCLAQYPNPELTVFSITGCDISDDGIVSFVKAHPNLEHLTLMDCTITDTSLFAIQTHLPVLHYLEISYCNRITKSGVRHMIRNMPCLDLIGLKNCNIKLRDFPEVESSPNVYWASGIHVDRFTVYELELVRKAESQPPTPETDSGDNTDIETETDIDVDVDDEINISYPHFHSLIIFPQQPLVLQQRALLLAHHQQQQQQQQQQSQTQSQHHFRPRSEPEPEPEQVHIEEPYSELAENIHENYSYIQDYLNTL</sequence>
<feature type="region of interest" description="Disordered" evidence="1">
    <location>
        <begin position="408"/>
        <end position="440"/>
    </location>
</feature>
<dbReference type="InterPro" id="IPR057207">
    <property type="entry name" value="FBXL15_LRR"/>
</dbReference>
<dbReference type="SMART" id="SM00367">
    <property type="entry name" value="LRR_CC"/>
    <property type="match status" value="7"/>
</dbReference>
<dbReference type="AlphaFoldDB" id="A0A163B998"/>
<feature type="compositionally biased region" description="Basic and acidic residues" evidence="1">
    <location>
        <begin position="428"/>
        <end position="440"/>
    </location>
</feature>
<dbReference type="PROSITE" id="PS50181">
    <property type="entry name" value="FBOX"/>
    <property type="match status" value="1"/>
</dbReference>
<protein>
    <recommendedName>
        <fullName evidence="2">F-box domain-containing protein</fullName>
    </recommendedName>
</protein>
<dbReference type="Gene3D" id="3.80.10.10">
    <property type="entry name" value="Ribonuclease Inhibitor"/>
    <property type="match status" value="1"/>
</dbReference>
<feature type="compositionally biased region" description="Low complexity" evidence="1">
    <location>
        <begin position="408"/>
        <end position="423"/>
    </location>
</feature>
<dbReference type="GeneID" id="28999977"/>
<name>A0A163B998_PHYB8</name>
<dbReference type="PANTHER" id="PTHR13318:SF190">
    <property type="entry name" value="PARTNER OF PAIRED, ISOFORM B"/>
    <property type="match status" value="1"/>
</dbReference>
<evidence type="ECO:0000313" key="4">
    <source>
        <dbReference type="Proteomes" id="UP000077315"/>
    </source>
</evidence>